<sequence length="595" mass="65942">MAMGPWSYVLLLSSTALIVGVFIQRKLNELPELATKADQEYDYIIIGGGSAGCVLANRLSEDFSKKILLLEAGHDDRNHPTVSIPARAFESAHSEIDWDYYTVPQKHALKAFKNQTGWWHRGKILGGTSNVNEMIYTRGLPKDYDSWNIQGWTFQDVLPYFLKSEDNENADFVKTGFHKMGGPLKVGRSKTHSLTNFLVRAGKEMGYKIIDINSQWSEGFVEVQSTLRKGIRQSASRAFLYPVLYRKNLDVLTDSLATQIVFNGKRAVGVKFERNGTLTTVRAKQEVLLSAGTVGSAQLLLLSGIGPKEHLEKLKIPVVADLPVGDNLQDRMTYEFPIAIKPAISITQEKLESFWEQVKYKLVGKGMLASPNGVEVVAFTNSVTNSEKDWPDLQLQFKGMLHGESYGNMLGLSNETLSEISARRAFKEGMACFSSGLRPRSRGSLRLLNTDPRSQPLIDPNYLAYEEDVEVILTGVKLCKKLLDMPSMKQIEAVYAEGPTTACSGFLSGSDDYWRCMIRGRAQPVFSPVGTCRMGDVKQADTVVDPELRVKGLKALRVVDSSVIPSIISGATNIPTIMIAERAADLIKRNKVADS</sequence>
<dbReference type="PIRSF" id="PIRSF000137">
    <property type="entry name" value="Alcohol_oxidase"/>
    <property type="match status" value="1"/>
</dbReference>
<evidence type="ECO:0000256" key="6">
    <source>
        <dbReference type="RuleBase" id="RU003968"/>
    </source>
</evidence>
<dbReference type="InterPro" id="IPR007867">
    <property type="entry name" value="GMC_OxRtase_C"/>
</dbReference>
<protein>
    <recommendedName>
        <fullName evidence="8">Glucose-methanol-choline oxidoreductase N-terminal domain-containing protein</fullName>
    </recommendedName>
</protein>
<dbReference type="Gene3D" id="3.50.50.60">
    <property type="entry name" value="FAD/NAD(P)-binding domain"/>
    <property type="match status" value="1"/>
</dbReference>
<keyword evidence="7" id="KW-0812">Transmembrane</keyword>
<dbReference type="AlphaFoldDB" id="A0AAV2IIP0"/>
<feature type="domain" description="Glucose-methanol-choline oxidoreductase N-terminal" evidence="8">
    <location>
        <begin position="122"/>
        <end position="145"/>
    </location>
</feature>
<organism evidence="9 10">
    <name type="scientific">Lymnaea stagnalis</name>
    <name type="common">Great pond snail</name>
    <name type="synonym">Helix stagnalis</name>
    <dbReference type="NCBI Taxonomy" id="6523"/>
    <lineage>
        <taxon>Eukaryota</taxon>
        <taxon>Metazoa</taxon>
        <taxon>Spiralia</taxon>
        <taxon>Lophotrochozoa</taxon>
        <taxon>Mollusca</taxon>
        <taxon>Gastropoda</taxon>
        <taxon>Heterobranchia</taxon>
        <taxon>Euthyneura</taxon>
        <taxon>Panpulmonata</taxon>
        <taxon>Hygrophila</taxon>
        <taxon>Lymnaeoidea</taxon>
        <taxon>Lymnaeidae</taxon>
        <taxon>Lymnaea</taxon>
    </lineage>
</organism>
<evidence type="ECO:0000256" key="4">
    <source>
        <dbReference type="ARBA" id="ARBA00022827"/>
    </source>
</evidence>
<dbReference type="GO" id="GO:0016614">
    <property type="term" value="F:oxidoreductase activity, acting on CH-OH group of donors"/>
    <property type="evidence" value="ECO:0007669"/>
    <property type="project" value="InterPro"/>
</dbReference>
<name>A0AAV2IIP0_LYMST</name>
<dbReference type="EMBL" id="CAXITT010000711">
    <property type="protein sequence ID" value="CAL1545466.1"/>
    <property type="molecule type" value="Genomic_DNA"/>
</dbReference>
<dbReference type="InterPro" id="IPR000172">
    <property type="entry name" value="GMC_OxRdtase_N"/>
</dbReference>
<dbReference type="Pfam" id="PF00732">
    <property type="entry name" value="GMC_oxred_N"/>
    <property type="match status" value="1"/>
</dbReference>
<evidence type="ECO:0000313" key="9">
    <source>
        <dbReference type="EMBL" id="CAL1545466.1"/>
    </source>
</evidence>
<reference evidence="9 10" key="1">
    <citation type="submission" date="2024-04" db="EMBL/GenBank/DDBJ databases">
        <authorList>
            <consortium name="Genoscope - CEA"/>
            <person name="William W."/>
        </authorList>
    </citation>
    <scope>NUCLEOTIDE SEQUENCE [LARGE SCALE GENOMIC DNA]</scope>
</reference>
<dbReference type="GO" id="GO:0050660">
    <property type="term" value="F:flavin adenine dinucleotide binding"/>
    <property type="evidence" value="ECO:0007669"/>
    <property type="project" value="InterPro"/>
</dbReference>
<keyword evidence="3 6" id="KW-0285">Flavoprotein</keyword>
<dbReference type="InterPro" id="IPR012132">
    <property type="entry name" value="GMC_OxRdtase"/>
</dbReference>
<keyword evidence="7" id="KW-1133">Transmembrane helix</keyword>
<keyword evidence="4 5" id="KW-0274">FAD</keyword>
<dbReference type="InterPro" id="IPR036188">
    <property type="entry name" value="FAD/NAD-bd_sf"/>
</dbReference>
<evidence type="ECO:0000313" key="10">
    <source>
        <dbReference type="Proteomes" id="UP001497497"/>
    </source>
</evidence>
<feature type="binding site" evidence="5">
    <location>
        <position position="128"/>
    </location>
    <ligand>
        <name>FAD</name>
        <dbReference type="ChEBI" id="CHEBI:57692"/>
    </ligand>
</feature>
<comment type="cofactor">
    <cofactor evidence="1 5">
        <name>FAD</name>
        <dbReference type="ChEBI" id="CHEBI:57692"/>
    </cofactor>
</comment>
<evidence type="ECO:0000256" key="2">
    <source>
        <dbReference type="ARBA" id="ARBA00010790"/>
    </source>
</evidence>
<evidence type="ECO:0000256" key="7">
    <source>
        <dbReference type="SAM" id="Phobius"/>
    </source>
</evidence>
<comment type="caution">
    <text evidence="9">The sequence shown here is derived from an EMBL/GenBank/DDBJ whole genome shotgun (WGS) entry which is preliminary data.</text>
</comment>
<gene>
    <name evidence="9" type="ORF">GSLYS_00018949001</name>
</gene>
<dbReference type="Proteomes" id="UP001497497">
    <property type="component" value="Unassembled WGS sequence"/>
</dbReference>
<dbReference type="PROSITE" id="PS00623">
    <property type="entry name" value="GMC_OXRED_1"/>
    <property type="match status" value="1"/>
</dbReference>
<evidence type="ECO:0000256" key="3">
    <source>
        <dbReference type="ARBA" id="ARBA00022630"/>
    </source>
</evidence>
<dbReference type="Gene3D" id="3.30.560.10">
    <property type="entry name" value="Glucose Oxidase, domain 3"/>
    <property type="match status" value="1"/>
</dbReference>
<dbReference type="PANTHER" id="PTHR11552">
    <property type="entry name" value="GLUCOSE-METHANOL-CHOLINE GMC OXIDOREDUCTASE"/>
    <property type="match status" value="1"/>
</dbReference>
<dbReference type="PANTHER" id="PTHR11552:SF147">
    <property type="entry name" value="CHOLINE DEHYDROGENASE, MITOCHONDRIAL"/>
    <property type="match status" value="1"/>
</dbReference>
<feature type="transmembrane region" description="Helical" evidence="7">
    <location>
        <begin position="6"/>
        <end position="23"/>
    </location>
</feature>
<evidence type="ECO:0000256" key="1">
    <source>
        <dbReference type="ARBA" id="ARBA00001974"/>
    </source>
</evidence>
<evidence type="ECO:0000259" key="8">
    <source>
        <dbReference type="PROSITE" id="PS00623"/>
    </source>
</evidence>
<evidence type="ECO:0000256" key="5">
    <source>
        <dbReference type="PIRSR" id="PIRSR000137-2"/>
    </source>
</evidence>
<dbReference type="SUPFAM" id="SSF51905">
    <property type="entry name" value="FAD/NAD(P)-binding domain"/>
    <property type="match status" value="1"/>
</dbReference>
<dbReference type="Pfam" id="PF05199">
    <property type="entry name" value="GMC_oxred_C"/>
    <property type="match status" value="1"/>
</dbReference>
<proteinExistence type="inferred from homology"/>
<dbReference type="SUPFAM" id="SSF54373">
    <property type="entry name" value="FAD-linked reductases, C-terminal domain"/>
    <property type="match status" value="1"/>
</dbReference>
<keyword evidence="7" id="KW-0472">Membrane</keyword>
<keyword evidence="10" id="KW-1185">Reference proteome</keyword>
<accession>A0AAV2IIP0</accession>
<comment type="similarity">
    <text evidence="2 6">Belongs to the GMC oxidoreductase family.</text>
</comment>